<reference evidence="2 3" key="1">
    <citation type="submission" date="2012-10" db="EMBL/GenBank/DDBJ databases">
        <authorList>
            <person name="Harkins D.M."/>
            <person name="Durkin A.S."/>
            <person name="Brinkac L.M."/>
            <person name="Haft D.H."/>
            <person name="Selengut J.D."/>
            <person name="Sanka R."/>
            <person name="DePew J."/>
            <person name="Purushe J."/>
            <person name="Chanthongthip A."/>
            <person name="Lattana O."/>
            <person name="Phetsouvanh R."/>
            <person name="Newton P.N."/>
            <person name="Vinetz J.M."/>
            <person name="Sutton G.G."/>
            <person name="Nierman W.C."/>
            <person name="Fouts D.E."/>
        </authorList>
    </citation>
    <scope>NUCLEOTIDE SEQUENCE [LARGE SCALE GENOMIC DNA]</scope>
    <source>
        <strain evidence="2 3">UI 12758</strain>
    </source>
</reference>
<keyword evidence="1" id="KW-0472">Membrane</keyword>
<dbReference type="RefSeq" id="WP_000617797.1">
    <property type="nucleotide sequence ID" value="NZ_AHNR02000014.1"/>
</dbReference>
<dbReference type="EMBL" id="AHNR02000014">
    <property type="protein sequence ID" value="EKR56443.1"/>
    <property type="molecule type" value="Genomic_DNA"/>
</dbReference>
<dbReference type="Proteomes" id="UP000001340">
    <property type="component" value="Unassembled WGS sequence"/>
</dbReference>
<proteinExistence type="predicted"/>
<evidence type="ECO:0000313" key="3">
    <source>
        <dbReference type="Proteomes" id="UP000001340"/>
    </source>
</evidence>
<feature type="transmembrane region" description="Helical" evidence="1">
    <location>
        <begin position="108"/>
        <end position="125"/>
    </location>
</feature>
<accession>A0A0E2DAF0</accession>
<name>A0A0E2DAF0_LEPIR</name>
<organism evidence="2 3">
    <name type="scientific">Leptospira interrogans str. UI 12758</name>
    <dbReference type="NCBI Taxonomy" id="1049938"/>
    <lineage>
        <taxon>Bacteria</taxon>
        <taxon>Pseudomonadati</taxon>
        <taxon>Spirochaetota</taxon>
        <taxon>Spirochaetia</taxon>
        <taxon>Leptospirales</taxon>
        <taxon>Leptospiraceae</taxon>
        <taxon>Leptospira</taxon>
    </lineage>
</organism>
<sequence length="127" mass="14672">MIRFLFLYILFLLFNCSSFGSIPTKSNSNPSHDTGCSEVKGPSWFLCMEKLQATWQKIESSKATITILSKDREGKYVHLKKRICWSEYFCRDFEEIVYAPTFFQRLKVTLSTVLISVCIGFLIGISF</sequence>
<evidence type="ECO:0000313" key="2">
    <source>
        <dbReference type="EMBL" id="EKR56443.1"/>
    </source>
</evidence>
<keyword evidence="1" id="KW-1133">Transmembrane helix</keyword>
<gene>
    <name evidence="2" type="ORF">LEP1GSC105_4290</name>
</gene>
<evidence type="ECO:0000256" key="1">
    <source>
        <dbReference type="SAM" id="Phobius"/>
    </source>
</evidence>
<comment type="caution">
    <text evidence="2">The sequence shown here is derived from an EMBL/GenBank/DDBJ whole genome shotgun (WGS) entry which is preliminary data.</text>
</comment>
<keyword evidence="1" id="KW-0812">Transmembrane</keyword>
<dbReference type="AlphaFoldDB" id="A0A0E2DAF0"/>
<protein>
    <submittedName>
        <fullName evidence="2">Uncharacterized protein</fullName>
    </submittedName>
</protein>